<dbReference type="OrthoDB" id="7784409at2"/>
<evidence type="ECO:0000256" key="2">
    <source>
        <dbReference type="ARBA" id="ARBA00022692"/>
    </source>
</evidence>
<dbReference type="GO" id="GO:0097347">
    <property type="term" value="C:TAM protein secretion complex"/>
    <property type="evidence" value="ECO:0007669"/>
    <property type="project" value="TreeGrafter"/>
</dbReference>
<dbReference type="Proteomes" id="UP000199305">
    <property type="component" value="Unassembled WGS sequence"/>
</dbReference>
<dbReference type="GO" id="GO:0009306">
    <property type="term" value="P:protein secretion"/>
    <property type="evidence" value="ECO:0007669"/>
    <property type="project" value="InterPro"/>
</dbReference>
<evidence type="ECO:0000313" key="8">
    <source>
        <dbReference type="Proteomes" id="UP000199305"/>
    </source>
</evidence>
<name>A0A1G8UNP3_9GAMM</name>
<feature type="transmembrane region" description="Helical" evidence="5">
    <location>
        <begin position="31"/>
        <end position="50"/>
    </location>
</feature>
<keyword evidence="8" id="KW-1185">Reference proteome</keyword>
<evidence type="ECO:0000256" key="1">
    <source>
        <dbReference type="ARBA" id="ARBA00004167"/>
    </source>
</evidence>
<dbReference type="EMBL" id="FNFH01000001">
    <property type="protein sequence ID" value="SDJ55462.1"/>
    <property type="molecule type" value="Genomic_DNA"/>
</dbReference>
<reference evidence="8" key="1">
    <citation type="submission" date="2016-10" db="EMBL/GenBank/DDBJ databases">
        <authorList>
            <person name="Varghese N."/>
            <person name="Submissions S."/>
        </authorList>
    </citation>
    <scope>NUCLEOTIDE SEQUENCE [LARGE SCALE GENOMIC DNA]</scope>
    <source>
        <strain evidence="8">CGMCC 1.10658</strain>
    </source>
</reference>
<evidence type="ECO:0000256" key="5">
    <source>
        <dbReference type="SAM" id="Phobius"/>
    </source>
</evidence>
<keyword evidence="3 5" id="KW-1133">Transmembrane helix</keyword>
<sequence>MKRSLSALASGYVRALGSVLRSLWHSLSGRGAMISGILLMLLLALLYFAGTGSGRVSLTRGAFLVAERMVPELAIQSGRMASEHLGHWSFSSLKVDYRGKVLLQGRDLAVGIDLGALISGQLDIERIRAAELLLDMDVLQSLLEERTERVEAEVEDRPMSVPAIRLGQLDIGRLRIIDSRYPDLPVVALDSDGRFRWQDEPTRLSFELRELNGAGLEASLQAKEIREGVFRLEFLAREDSGGFVGRLLQLPAGQALDARGLITVRESGDRLALDIEEFSLPLVAHRFSLVGPAEIALSPWQVGSEGLALAVDGTSHHISGSVSGDRVDAEVRLDRLPLAITQPWQDYLQGGWLTADLSVRGPLSLPNVSGMVELRSSFRHQPVHLQGRVATRDEVIQLEGATLEYADARLDLDGAIDVGAETIDLQGELARLEMDDIRGLLAALPEDSQVELPPELSGSVDGLVVSANGPWGNPDFTARIRARPVYRNLETSLQATASGNLKEIRLRELSLQGDRFAIRGGGRVSLEKQTLALELSATADQFPPRLLLDAPELEGIAISLESDLRVSGPWDKPRLDASVESDGKYRQYRYRLSGGIAGNLDRLLLDGVRLELSSMDPGRGFDAPALRGRQSPLADMEGQEPDAPRQTPSRLHQLAREAEQLAGAGSAWLELDGVVEPRRKRARGTVAGRNIPVSLAQLAGISLPPSLEGEVSLDGEFSGPFASPQARADILASGEFQEKPWHLRGEIGYRQGSISLTGVDLLWAGRNRLVAEGTLNEKQLDLDLTANAVLADLELGLPAELNERGEISLQATATGSPRNPQLQGELVLDSVAAGSRGAIEPLRASLNWRTEGRLLLVEMVADHGSRRAAQASARLAVAEMLEALLSPDTPAPPVPLELDSEGSADLAVVGAFLDPGIHAMRGQLRFTVNADGTLDRPELRGELSLENGSYEHRPSNTRLRNIDILARLTPDRWVLERARAEDREDGSINIGGEVTFPEAGPPRLAFEGRARRLHLLNSPAVRGAVSGTLALTGTTEASRLEGRLVLRPLEVQVEQLFGSSIPEIEVVEVEEEVGLGDITGGPPILENIALAVQVVLDQQSYVRGLGLNSELQGQVNVRGTAAEPDASGELTIVRGNFDLLGKRFELLEGRVLFENSEAAIYVKGRHEYSEGEIIAEISGTTDDLDIEFSSTPAAAQDEIFAQLLFGKSLTDISPLQAVRLVTVVRTLQGNGAGFDPLAKTRELLGVDTFDIKSEEGEEGQDRYALSLGKYITSRIFIELQRSTDPLNPWQAEMQIELRKNLNLELKSAGSNESGAGSVELQWKRDY</sequence>
<organism evidence="7 8">
    <name type="scientific">Microbulbifer yueqingensis</name>
    <dbReference type="NCBI Taxonomy" id="658219"/>
    <lineage>
        <taxon>Bacteria</taxon>
        <taxon>Pseudomonadati</taxon>
        <taxon>Pseudomonadota</taxon>
        <taxon>Gammaproteobacteria</taxon>
        <taxon>Cellvibrionales</taxon>
        <taxon>Microbulbiferaceae</taxon>
        <taxon>Microbulbifer</taxon>
    </lineage>
</organism>
<keyword evidence="2 5" id="KW-0812">Transmembrane</keyword>
<feature type="domain" description="Translocation and assembly module TamB C-terminal" evidence="6">
    <location>
        <begin position="978"/>
        <end position="1326"/>
    </location>
</feature>
<evidence type="ECO:0000313" key="7">
    <source>
        <dbReference type="EMBL" id="SDJ55462.1"/>
    </source>
</evidence>
<comment type="subcellular location">
    <subcellularLocation>
        <location evidence="1">Membrane</location>
        <topology evidence="1">Single-pass membrane protein</topology>
    </subcellularLocation>
</comment>
<dbReference type="PANTHER" id="PTHR36985:SF1">
    <property type="entry name" value="TRANSLOCATION AND ASSEMBLY MODULE SUBUNIT TAMB"/>
    <property type="match status" value="1"/>
</dbReference>
<evidence type="ECO:0000256" key="4">
    <source>
        <dbReference type="ARBA" id="ARBA00023136"/>
    </source>
</evidence>
<evidence type="ECO:0000259" key="6">
    <source>
        <dbReference type="Pfam" id="PF04357"/>
    </source>
</evidence>
<accession>A0A1G8UNP3</accession>
<dbReference type="RefSeq" id="WP_091506643.1">
    <property type="nucleotide sequence ID" value="NZ_FNFH01000001.1"/>
</dbReference>
<evidence type="ECO:0000256" key="3">
    <source>
        <dbReference type="ARBA" id="ARBA00022989"/>
    </source>
</evidence>
<dbReference type="GO" id="GO:0005886">
    <property type="term" value="C:plasma membrane"/>
    <property type="evidence" value="ECO:0007669"/>
    <property type="project" value="InterPro"/>
</dbReference>
<dbReference type="PANTHER" id="PTHR36985">
    <property type="entry name" value="TRANSLOCATION AND ASSEMBLY MODULE SUBUNIT TAMB"/>
    <property type="match status" value="1"/>
</dbReference>
<keyword evidence="4 5" id="KW-0472">Membrane</keyword>
<dbReference type="Pfam" id="PF04357">
    <property type="entry name" value="TamB"/>
    <property type="match status" value="1"/>
</dbReference>
<proteinExistence type="predicted"/>
<gene>
    <name evidence="7" type="ORF">SAMN05216212_0209</name>
</gene>
<dbReference type="InterPro" id="IPR007452">
    <property type="entry name" value="TamB_C"/>
</dbReference>
<protein>
    <recommendedName>
        <fullName evidence="6">Translocation and assembly module TamB C-terminal domain-containing protein</fullName>
    </recommendedName>
</protein>
<dbReference type="STRING" id="658219.SAMN05216212_0209"/>